<dbReference type="EMBL" id="KI690996">
    <property type="protein sequence ID" value="ETM54486.1"/>
    <property type="molecule type" value="Genomic_DNA"/>
</dbReference>
<organism evidence="1">
    <name type="scientific">Phytophthora nicotianae</name>
    <name type="common">Potato buckeye rot agent</name>
    <name type="synonym">Phytophthora parasitica</name>
    <dbReference type="NCBI Taxonomy" id="4792"/>
    <lineage>
        <taxon>Eukaryota</taxon>
        <taxon>Sar</taxon>
        <taxon>Stramenopiles</taxon>
        <taxon>Oomycota</taxon>
        <taxon>Peronosporomycetes</taxon>
        <taxon>Peronosporales</taxon>
        <taxon>Peronosporaceae</taxon>
        <taxon>Phytophthora</taxon>
    </lineage>
</organism>
<name>W2P0Z5_PHYNI</name>
<reference evidence="1" key="1">
    <citation type="submission" date="2013-11" db="EMBL/GenBank/DDBJ databases">
        <title>The Genome Sequence of Phytophthora parasitica IAC_01/95.</title>
        <authorList>
            <consortium name="The Broad Institute Genomics Platform"/>
            <person name="Russ C."/>
            <person name="Tyler B."/>
            <person name="Panabieres F."/>
            <person name="Shan W."/>
            <person name="Tripathy S."/>
            <person name="Grunwald N."/>
            <person name="Machado M."/>
            <person name="Johnson C.S."/>
            <person name="Arredondo F."/>
            <person name="Hong C."/>
            <person name="Coffey M."/>
            <person name="Young S.K."/>
            <person name="Zeng Q."/>
            <person name="Gargeya S."/>
            <person name="Fitzgerald M."/>
            <person name="Abouelleil A."/>
            <person name="Alvarado L."/>
            <person name="Chapman S.B."/>
            <person name="Gainer-Dewar J."/>
            <person name="Goldberg J."/>
            <person name="Griggs A."/>
            <person name="Gujja S."/>
            <person name="Hansen M."/>
            <person name="Howarth C."/>
            <person name="Imamovic A."/>
            <person name="Ireland A."/>
            <person name="Larimer J."/>
            <person name="McCowan C."/>
            <person name="Murphy C."/>
            <person name="Pearson M."/>
            <person name="Poon T.W."/>
            <person name="Priest M."/>
            <person name="Roberts A."/>
            <person name="Saif S."/>
            <person name="Shea T."/>
            <person name="Sykes S."/>
            <person name="Wortman J."/>
            <person name="Nusbaum C."/>
            <person name="Birren B."/>
        </authorList>
    </citation>
    <scope>NUCLEOTIDE SEQUENCE [LARGE SCALE GENOMIC DNA]</scope>
    <source>
        <strain evidence="1">IAC_01/95</strain>
    </source>
</reference>
<gene>
    <name evidence="1" type="ORF">L914_02184</name>
</gene>
<evidence type="ECO:0000313" key="1">
    <source>
        <dbReference type="EMBL" id="ETM54486.1"/>
    </source>
</evidence>
<accession>W2P0Z5</accession>
<dbReference type="Proteomes" id="UP000054532">
    <property type="component" value="Unassembled WGS sequence"/>
</dbReference>
<feature type="non-terminal residue" evidence="1">
    <location>
        <position position="1"/>
    </location>
</feature>
<protein>
    <submittedName>
        <fullName evidence="1">Uncharacterized protein</fullName>
    </submittedName>
</protein>
<dbReference type="AlphaFoldDB" id="W2P0Z5"/>
<sequence>GKSLLSTCVQACRCFHHLSVCTTPLCTAALHGEGVLARCSGREVYYRTSASWTAPRPRNSFLWTRRRCPTSFIAPRRGLLASERASISKRPALVVAVLILCAG</sequence>
<proteinExistence type="predicted"/>